<accession>A0A0M0EBG8</accession>
<organism evidence="1 2">
    <name type="scientific">Komagataeibacter europaeus</name>
    <name type="common">Gluconacetobacter europaeus</name>
    <dbReference type="NCBI Taxonomy" id="33995"/>
    <lineage>
        <taxon>Bacteria</taxon>
        <taxon>Pseudomonadati</taxon>
        <taxon>Pseudomonadota</taxon>
        <taxon>Alphaproteobacteria</taxon>
        <taxon>Acetobacterales</taxon>
        <taxon>Acetobacteraceae</taxon>
        <taxon>Komagataeibacter</taxon>
    </lineage>
</organism>
<sequence>MKVGDFQDFPVPEAQYKIPITKSAEEPRTDPGFSSGIDPASCYFRHSRVGGQEEDLSFLFFDAAVLARNL</sequence>
<keyword evidence="2" id="KW-1185">Reference proteome</keyword>
<comment type="caution">
    <text evidence="1">The sequence shown here is derived from an EMBL/GenBank/DDBJ whole genome shotgun (WGS) entry which is preliminary data.</text>
</comment>
<proteinExistence type="predicted"/>
<gene>
    <name evidence="1" type="ORF">KOEU_38880</name>
</gene>
<reference evidence="1" key="1">
    <citation type="submission" date="2015-08" db="EMBL/GenBank/DDBJ databases">
        <title>Draft genome sequence of Komagataeibacter europaeus CECT 8546 a cellulose producer strain from vinegar produced by the traditional method.</title>
        <authorList>
            <person name="Poehlein A."/>
            <person name="Valera M.J."/>
            <person name="Haack F.S."/>
            <person name="Mas A."/>
            <person name="Daniel R."/>
            <person name="Streit W.R."/>
            <person name="Mateo E."/>
        </authorList>
    </citation>
    <scope>NUCLEOTIDE SEQUENCE [LARGE SCALE GENOMIC DNA]</scope>
    <source>
        <strain evidence="1">CECT 8546</strain>
    </source>
</reference>
<dbReference type="Proteomes" id="UP000037566">
    <property type="component" value="Unassembled WGS sequence"/>
</dbReference>
<dbReference type="EMBL" id="LHUQ01000095">
    <property type="protein sequence ID" value="KON62627.1"/>
    <property type="molecule type" value="Genomic_DNA"/>
</dbReference>
<evidence type="ECO:0000313" key="1">
    <source>
        <dbReference type="EMBL" id="KON62627.1"/>
    </source>
</evidence>
<name>A0A0M0EBG8_KOMEU</name>
<evidence type="ECO:0000313" key="2">
    <source>
        <dbReference type="Proteomes" id="UP000037566"/>
    </source>
</evidence>
<dbReference type="AlphaFoldDB" id="A0A0M0EBG8"/>
<protein>
    <submittedName>
        <fullName evidence="1">Uncharacterized protein</fullName>
    </submittedName>
</protein>